<dbReference type="OrthoDB" id="160645at2759"/>
<dbReference type="KEGG" id="ffu:CLAFUR5_05049"/>
<dbReference type="Proteomes" id="UP000756132">
    <property type="component" value="Chromosome 4"/>
</dbReference>
<protein>
    <submittedName>
        <fullName evidence="1">Uncharacterized protein</fullName>
    </submittedName>
</protein>
<accession>A0A9Q8LE92</accession>
<dbReference type="EMBL" id="CP090166">
    <property type="protein sequence ID" value="UJO15792.1"/>
    <property type="molecule type" value="Genomic_DNA"/>
</dbReference>
<organism evidence="1 2">
    <name type="scientific">Passalora fulva</name>
    <name type="common">Tomato leaf mold</name>
    <name type="synonym">Cladosporium fulvum</name>
    <dbReference type="NCBI Taxonomy" id="5499"/>
    <lineage>
        <taxon>Eukaryota</taxon>
        <taxon>Fungi</taxon>
        <taxon>Dikarya</taxon>
        <taxon>Ascomycota</taxon>
        <taxon>Pezizomycotina</taxon>
        <taxon>Dothideomycetes</taxon>
        <taxon>Dothideomycetidae</taxon>
        <taxon>Mycosphaerellales</taxon>
        <taxon>Mycosphaerellaceae</taxon>
        <taxon>Fulvia</taxon>
    </lineage>
</organism>
<dbReference type="AlphaFoldDB" id="A0A9Q8LE92"/>
<proteinExistence type="predicted"/>
<gene>
    <name evidence="1" type="ORF">CLAFUR5_05049</name>
</gene>
<evidence type="ECO:0000313" key="2">
    <source>
        <dbReference type="Proteomes" id="UP000756132"/>
    </source>
</evidence>
<reference evidence="1" key="1">
    <citation type="submission" date="2021-12" db="EMBL/GenBank/DDBJ databases">
        <authorList>
            <person name="Zaccaron A."/>
            <person name="Stergiopoulos I."/>
        </authorList>
    </citation>
    <scope>NUCLEOTIDE SEQUENCE</scope>
    <source>
        <strain evidence="1">Race5_Kim</strain>
    </source>
</reference>
<name>A0A9Q8LE92_PASFU</name>
<dbReference type="GeneID" id="71984927"/>
<keyword evidence="2" id="KW-1185">Reference proteome</keyword>
<dbReference type="RefSeq" id="XP_047760158.1">
    <property type="nucleotide sequence ID" value="XM_047904197.1"/>
</dbReference>
<evidence type="ECO:0000313" key="1">
    <source>
        <dbReference type="EMBL" id="UJO15792.1"/>
    </source>
</evidence>
<reference evidence="1" key="2">
    <citation type="journal article" date="2022" name="Microb. Genom.">
        <title>A chromosome-scale genome assembly of the tomato pathogen Cladosporium fulvum reveals a compartmentalized genome architecture and the presence of a dispensable chromosome.</title>
        <authorList>
            <person name="Zaccaron A.Z."/>
            <person name="Chen L.H."/>
            <person name="Samaras A."/>
            <person name="Stergiopoulos I."/>
        </authorList>
    </citation>
    <scope>NUCLEOTIDE SEQUENCE</scope>
    <source>
        <strain evidence="1">Race5_Kim</strain>
    </source>
</reference>
<sequence>MTVTQVVSTQSTLTLMTPSIMTTVVQSPTTILATSTVSAGDPLTYYSTIVNSLVQPTTIQVPITIRETTTMASDGPVTQTIVSLQPTTIVTTYTEPTNIQMPTILTETTTFSSVQVVTQTTTLQVPTVITETTTLPLGEVLTQTTTVQVPTVSTQTTTMSAGEILTLTTTVMQPTTISTTLVQSTTIEIPTTVLQTTTMTEGATLIQTSIVLQPTTVSTTVEFTSTVTSTTTATSDVTTVYTSTYSTTVLQPTTFIETSFVPTQVEFTTTSVSTTTMISVQTPDPMTITSVSTYSTEVVVVSTISASTYTTVIPPQTVTITNTVDSCGNFPTSTVDGVPAATCGSDFDIRLDLQYGYYDFSNDNGSQVQQFAPGTDLTAADLAGSSSYSRRSLQHQKRFWGWANYAGSSRFDQNIPIVGTVVKAAAESVNNVVNVATKAVTLLTNQPTTAGVDFTLPIGISAGDDDESPWGPAYLIFECGEECGGEEEENKQTISDLWGKNGLLPSINDITGQEEEPEPGIRVYCVRCGVDGSFTVSGSITVQLLSGVQDAQVSLAGNLRAGVELGVEFLAVYEREIERKRLLEVGVPGFSIPAIITVGPMVILDVAATLRIEAQGQAIAGFQYYLDGFEQTINFIDKSKSRSKGWTPRVERVFNAMGKLTATAELVMPIGITVGVSLLGGKFTLSAGLVDTPSIDFTASYALSIDSSGVTINDGNCNGIEWWIDLKNRIEAVYPGNTLLLGQWLGPTLAKGCLGAKPAQTPPPVSTRRTIGPSTTSMLLPPLALISPSQYTNTPCVPILLNGGFADTMPSPTIAPWVPTLDPGNTWSFTTGYQSVNGIQVNINRNANSPYSNVVLSQNITMVPGARYSLSMTFKYAR</sequence>